<dbReference type="EMBL" id="JAHQCS010000121">
    <property type="protein sequence ID" value="MBU9713086.1"/>
    <property type="molecule type" value="Genomic_DNA"/>
</dbReference>
<accession>A0ABS6JHD5</accession>
<evidence type="ECO:0000256" key="2">
    <source>
        <dbReference type="SAM" id="SignalP"/>
    </source>
</evidence>
<dbReference type="Proteomes" id="UP000784880">
    <property type="component" value="Unassembled WGS sequence"/>
</dbReference>
<comment type="caution">
    <text evidence="3">The sequence shown here is derived from an EMBL/GenBank/DDBJ whole genome shotgun (WGS) entry which is preliminary data.</text>
</comment>
<proteinExistence type="predicted"/>
<feature type="signal peptide" evidence="2">
    <location>
        <begin position="1"/>
        <end position="18"/>
    </location>
</feature>
<gene>
    <name evidence="3" type="ORF">KS419_15245</name>
</gene>
<organism evidence="3 4">
    <name type="scientific">Evansella tamaricis</name>
    <dbReference type="NCBI Taxonomy" id="2069301"/>
    <lineage>
        <taxon>Bacteria</taxon>
        <taxon>Bacillati</taxon>
        <taxon>Bacillota</taxon>
        <taxon>Bacilli</taxon>
        <taxon>Bacillales</taxon>
        <taxon>Bacillaceae</taxon>
        <taxon>Evansella</taxon>
    </lineage>
</organism>
<feature type="region of interest" description="Disordered" evidence="1">
    <location>
        <begin position="28"/>
        <end position="102"/>
    </location>
</feature>
<sequence length="283" mass="30694">MKVAVRILFLLMFLLVFSGCEIEINVNGPNDQGTEEQGTEDDGNDNGVDDSTNDDGTDTNGDENGIDDDGTDGSDSGDDPSDTNGDANDNGTSSNDDEPFEGISVKSYLPMEVGYVHNVGGNVPDGFGEYVEVIGAQNDYFLAVGGSTAMGFYRLYQVNDQEAVILFEANEEHAEYQDIEAYVSGGNMDEAITYAIDNSNMNFVLIKGPIEPGTTWDDAVIMDTHVVALQTDDTSVDALLVQYDDREENRYFEEGVGLVGIVHYSQDVQDLFGEAVYAKNIVD</sequence>
<reference evidence="3 4" key="1">
    <citation type="submission" date="2021-06" db="EMBL/GenBank/DDBJ databases">
        <title>Bacillus sp. RD4P76, an endophyte from a halophyte.</title>
        <authorList>
            <person name="Sun J.-Q."/>
        </authorList>
    </citation>
    <scope>NUCLEOTIDE SEQUENCE [LARGE SCALE GENOMIC DNA]</scope>
    <source>
        <strain evidence="3 4">CGMCC 1.15917</strain>
    </source>
</reference>
<evidence type="ECO:0000313" key="3">
    <source>
        <dbReference type="EMBL" id="MBU9713086.1"/>
    </source>
</evidence>
<dbReference type="RefSeq" id="WP_217067258.1">
    <property type="nucleotide sequence ID" value="NZ_JAHQCS010000121.1"/>
</dbReference>
<evidence type="ECO:0000256" key="1">
    <source>
        <dbReference type="SAM" id="MobiDB-lite"/>
    </source>
</evidence>
<keyword evidence="4" id="KW-1185">Reference proteome</keyword>
<keyword evidence="2" id="KW-0732">Signal</keyword>
<feature type="compositionally biased region" description="Acidic residues" evidence="1">
    <location>
        <begin position="33"/>
        <end position="81"/>
    </location>
</feature>
<feature type="chain" id="PRO_5045521756" evidence="2">
    <location>
        <begin position="19"/>
        <end position="283"/>
    </location>
</feature>
<protein>
    <submittedName>
        <fullName evidence="3">Uncharacterized protein</fullName>
    </submittedName>
</protein>
<evidence type="ECO:0000313" key="4">
    <source>
        <dbReference type="Proteomes" id="UP000784880"/>
    </source>
</evidence>
<dbReference type="PROSITE" id="PS51257">
    <property type="entry name" value="PROKAR_LIPOPROTEIN"/>
    <property type="match status" value="1"/>
</dbReference>
<name>A0ABS6JHD5_9BACI</name>